<keyword evidence="2" id="KW-1185">Reference proteome</keyword>
<comment type="caution">
    <text evidence="1">The sequence shown here is derived from an EMBL/GenBank/DDBJ whole genome shotgun (WGS) entry which is preliminary data.</text>
</comment>
<reference evidence="1 2" key="1">
    <citation type="submission" date="2018-08" db="EMBL/GenBank/DDBJ databases">
        <title>Chitinophagaceae sp. K23C18032701, a novel bacterium isolated from forest soil.</title>
        <authorList>
            <person name="Wang C."/>
        </authorList>
    </citation>
    <scope>NUCLEOTIDE SEQUENCE [LARGE SCALE GENOMIC DNA]</scope>
    <source>
        <strain evidence="1 2">K23C18032701</strain>
    </source>
</reference>
<dbReference type="Proteomes" id="UP000261284">
    <property type="component" value="Unassembled WGS sequence"/>
</dbReference>
<protein>
    <submittedName>
        <fullName evidence="1">DUF5007 domain-containing protein</fullName>
    </submittedName>
</protein>
<gene>
    <name evidence="1" type="ORF">DXN05_14320</name>
</gene>
<dbReference type="AlphaFoldDB" id="A0A3E1NIV0"/>
<dbReference type="RefSeq" id="WP_116847941.1">
    <property type="nucleotide sequence ID" value="NZ_QTJU01000004.1"/>
</dbReference>
<name>A0A3E1NIV0_9BACT</name>
<evidence type="ECO:0000313" key="1">
    <source>
        <dbReference type="EMBL" id="RFM27865.1"/>
    </source>
</evidence>
<organism evidence="1 2">
    <name type="scientific">Deminuibacter soli</name>
    <dbReference type="NCBI Taxonomy" id="2291815"/>
    <lineage>
        <taxon>Bacteria</taxon>
        <taxon>Pseudomonadati</taxon>
        <taxon>Bacteroidota</taxon>
        <taxon>Chitinophagia</taxon>
        <taxon>Chitinophagales</taxon>
        <taxon>Chitinophagaceae</taxon>
        <taxon>Deminuibacter</taxon>
    </lineage>
</organism>
<sequence length="337" mass="37505">MKLINKLHHRCTTALLSTVLLCCGCTKYEKGFLSPYIQYPLKTYTVIKGRASTTDGMVLDGSSLPVSVKILHVYDVHSGKLMDSIFFKKYTVQVWNGSYDAAKDTTLDMIKAKQSTLDLEPLHMNEQSGSIEANTGTLNLPAGDYNFDIQVTNIGSTEILKRDVVSITLVDGVPFEEAPGAGSVANQLFLLTDENVVKTLAKPIVTIKRVADKPNQVTLQLVDKNGVPFNPLKGEIVTRINGGLNPIPPTRPNLGDYTRTYQPTDTSIVYPFSMLPIPLASASYGYNYYMYYRIPTKYAHSDGYPDDLYTVNPRFPVRIWLEGSYTITVKMPDVTHR</sequence>
<evidence type="ECO:0000313" key="2">
    <source>
        <dbReference type="Proteomes" id="UP000261284"/>
    </source>
</evidence>
<dbReference type="OrthoDB" id="628330at2"/>
<dbReference type="EMBL" id="QTJU01000004">
    <property type="protein sequence ID" value="RFM27865.1"/>
    <property type="molecule type" value="Genomic_DNA"/>
</dbReference>
<accession>A0A3E1NIV0</accession>
<proteinExistence type="predicted"/>